<feature type="compositionally biased region" description="Pro residues" evidence="1">
    <location>
        <begin position="311"/>
        <end position="326"/>
    </location>
</feature>
<accession>A0A0C9W9E2</accession>
<evidence type="ECO:0000313" key="4">
    <source>
        <dbReference type="EMBL" id="KIJ64343.1"/>
    </source>
</evidence>
<sequence>MWASRKYSFPVIVLTLAFSFCWRSMDWGVGAISINRTVDDTSQLFVYHPSQSWRACSTLGQSSDSPAAAHLQRTWHQPVRAPSSDLPNTGASEFPCGRPDPARMSGSAIEDHVPSVTANFSFVGSAIYLYSIIPLGQHVDVSTKLDGTLTAIFTHDGNVTVFDQLFGIHIFSISGLPDNEHTLSITVNPGSTIMLDYAVYTHDDETAGDRTTHSRYIVPRSLFTRDTSQGNNRKDALTFGLAIGFSVGVLALLGAGVAISLFRRRKIAERRDRLEREQHTAIYANTNGPEIVMQGPAPFIPRYFPGTIAPHPDPPPYDPRDVPLPPSLSSHSRGEEGDGTALHADTFPGLTAHSVDDAEADISPPTPPGLESISDARHSAGERSASASKFRLHSG</sequence>
<evidence type="ECO:0000256" key="2">
    <source>
        <dbReference type="SAM" id="Phobius"/>
    </source>
</evidence>
<feature type="transmembrane region" description="Helical" evidence="2">
    <location>
        <begin position="237"/>
        <end position="262"/>
    </location>
</feature>
<keyword evidence="5" id="KW-1185">Reference proteome</keyword>
<feature type="chain" id="PRO_5002205831" description="Transmembrane protein" evidence="3">
    <location>
        <begin position="32"/>
        <end position="395"/>
    </location>
</feature>
<dbReference type="Proteomes" id="UP000053820">
    <property type="component" value="Unassembled WGS sequence"/>
</dbReference>
<feature type="region of interest" description="Disordered" evidence="1">
    <location>
        <begin position="303"/>
        <end position="395"/>
    </location>
</feature>
<dbReference type="OrthoDB" id="2681805at2759"/>
<protein>
    <recommendedName>
        <fullName evidence="6">Transmembrane protein</fullName>
    </recommendedName>
</protein>
<dbReference type="AlphaFoldDB" id="A0A0C9W9E2"/>
<dbReference type="EMBL" id="KN839847">
    <property type="protein sequence ID" value="KIJ64343.1"/>
    <property type="molecule type" value="Genomic_DNA"/>
</dbReference>
<evidence type="ECO:0000313" key="5">
    <source>
        <dbReference type="Proteomes" id="UP000053820"/>
    </source>
</evidence>
<feature type="signal peptide" evidence="3">
    <location>
        <begin position="1"/>
        <end position="31"/>
    </location>
</feature>
<gene>
    <name evidence="4" type="ORF">HYDPIDRAFT_112340</name>
</gene>
<keyword evidence="2" id="KW-1133">Transmembrane helix</keyword>
<organism evidence="4 5">
    <name type="scientific">Hydnomerulius pinastri MD-312</name>
    <dbReference type="NCBI Taxonomy" id="994086"/>
    <lineage>
        <taxon>Eukaryota</taxon>
        <taxon>Fungi</taxon>
        <taxon>Dikarya</taxon>
        <taxon>Basidiomycota</taxon>
        <taxon>Agaricomycotina</taxon>
        <taxon>Agaricomycetes</taxon>
        <taxon>Agaricomycetidae</taxon>
        <taxon>Boletales</taxon>
        <taxon>Boletales incertae sedis</taxon>
        <taxon>Leucogyrophana</taxon>
    </lineage>
</organism>
<keyword evidence="2" id="KW-0472">Membrane</keyword>
<reference evidence="4 5" key="1">
    <citation type="submission" date="2014-04" db="EMBL/GenBank/DDBJ databases">
        <title>Evolutionary Origins and Diversification of the Mycorrhizal Mutualists.</title>
        <authorList>
            <consortium name="DOE Joint Genome Institute"/>
            <consortium name="Mycorrhizal Genomics Consortium"/>
            <person name="Kohler A."/>
            <person name="Kuo A."/>
            <person name="Nagy L.G."/>
            <person name="Floudas D."/>
            <person name="Copeland A."/>
            <person name="Barry K.W."/>
            <person name="Cichocki N."/>
            <person name="Veneault-Fourrey C."/>
            <person name="LaButti K."/>
            <person name="Lindquist E.A."/>
            <person name="Lipzen A."/>
            <person name="Lundell T."/>
            <person name="Morin E."/>
            <person name="Murat C."/>
            <person name="Riley R."/>
            <person name="Ohm R."/>
            <person name="Sun H."/>
            <person name="Tunlid A."/>
            <person name="Henrissat B."/>
            <person name="Grigoriev I.V."/>
            <person name="Hibbett D.S."/>
            <person name="Martin F."/>
        </authorList>
    </citation>
    <scope>NUCLEOTIDE SEQUENCE [LARGE SCALE GENOMIC DNA]</scope>
    <source>
        <strain evidence="4 5">MD-312</strain>
    </source>
</reference>
<evidence type="ECO:0000256" key="3">
    <source>
        <dbReference type="SAM" id="SignalP"/>
    </source>
</evidence>
<keyword evidence="3" id="KW-0732">Signal</keyword>
<name>A0A0C9W9E2_9AGAM</name>
<dbReference type="HOGENOM" id="CLU_698414_0_0_1"/>
<dbReference type="Gene3D" id="2.60.120.260">
    <property type="entry name" value="Galactose-binding domain-like"/>
    <property type="match status" value="1"/>
</dbReference>
<evidence type="ECO:0000256" key="1">
    <source>
        <dbReference type="SAM" id="MobiDB-lite"/>
    </source>
</evidence>
<proteinExistence type="predicted"/>
<keyword evidence="2" id="KW-0812">Transmembrane</keyword>
<evidence type="ECO:0008006" key="6">
    <source>
        <dbReference type="Google" id="ProtNLM"/>
    </source>
</evidence>